<sequence length="312" mass="33642">MSEEVITENNVVPPEGDVAKELYERALAGYRPKHGKRIAKAYRAKGEENEDAEVTPTGVHDPSLTYAETTLTPMRGIMAAVVDKVGVVSGSTCFLDIGSGVGTAVLAASSCHKFRKAVGIECVPQLVAKSNELRDSFLSNLLPPSEEDGEAACESTMPEVTSNVEFIEGEAFEEITKLLEDASEFLDRSPAPAEGSSEEAETPEGEEGSGNDVSCDEAEGQVVKPECPLIIYWLSTCFSDDLVQAKAISLAKTTPKNTVLVLVTHLLRRDAALAWGLEAEIEMEFDWGMGTVFIYRNVSEESPNEQVDNSSS</sequence>
<dbReference type="RefSeq" id="XP_002768982.1">
    <property type="nucleotide sequence ID" value="XM_002768936.1"/>
</dbReference>
<dbReference type="Pfam" id="PF08123">
    <property type="entry name" value="DOT1"/>
    <property type="match status" value="1"/>
</dbReference>
<organism evidence="4">
    <name type="scientific">Perkinsus marinus (strain ATCC 50983 / TXsc)</name>
    <dbReference type="NCBI Taxonomy" id="423536"/>
    <lineage>
        <taxon>Eukaryota</taxon>
        <taxon>Sar</taxon>
        <taxon>Alveolata</taxon>
        <taxon>Perkinsozoa</taxon>
        <taxon>Perkinsea</taxon>
        <taxon>Perkinsida</taxon>
        <taxon>Perkinsidae</taxon>
        <taxon>Perkinsus</taxon>
    </lineage>
</organism>
<protein>
    <recommendedName>
        <fullName evidence="2">DOT1 domain-containing protein</fullName>
    </recommendedName>
</protein>
<dbReference type="OrthoDB" id="443402at2759"/>
<evidence type="ECO:0000313" key="4">
    <source>
        <dbReference type="Proteomes" id="UP000007800"/>
    </source>
</evidence>
<dbReference type="Gene3D" id="3.40.50.150">
    <property type="entry name" value="Vaccinia Virus protein VP39"/>
    <property type="match status" value="1"/>
</dbReference>
<dbReference type="InterPro" id="IPR029063">
    <property type="entry name" value="SAM-dependent_MTases_sf"/>
</dbReference>
<dbReference type="Proteomes" id="UP000007800">
    <property type="component" value="Unassembled WGS sequence"/>
</dbReference>
<evidence type="ECO:0000313" key="3">
    <source>
        <dbReference type="EMBL" id="EER01700.1"/>
    </source>
</evidence>
<dbReference type="AlphaFoldDB" id="C5LNE9"/>
<gene>
    <name evidence="3" type="ORF">Pmar_PMAR008164</name>
</gene>
<dbReference type="EMBL" id="GG683778">
    <property type="protein sequence ID" value="EER01700.1"/>
    <property type="molecule type" value="Genomic_DNA"/>
</dbReference>
<feature type="compositionally biased region" description="Acidic residues" evidence="1">
    <location>
        <begin position="196"/>
        <end position="217"/>
    </location>
</feature>
<feature type="region of interest" description="Disordered" evidence="1">
    <location>
        <begin position="186"/>
        <end position="217"/>
    </location>
</feature>
<dbReference type="GO" id="GO:0031151">
    <property type="term" value="F:histone H3K79 methyltransferase activity"/>
    <property type="evidence" value="ECO:0007669"/>
    <property type="project" value="InterPro"/>
</dbReference>
<accession>C5LNE9</accession>
<dbReference type="InterPro" id="IPR025789">
    <property type="entry name" value="DOT1_dom"/>
</dbReference>
<dbReference type="InParanoid" id="C5LNE9"/>
<evidence type="ECO:0000259" key="2">
    <source>
        <dbReference type="Pfam" id="PF08123"/>
    </source>
</evidence>
<reference evidence="3 4" key="1">
    <citation type="submission" date="2008-07" db="EMBL/GenBank/DDBJ databases">
        <authorList>
            <person name="El-Sayed N."/>
            <person name="Caler E."/>
            <person name="Inman J."/>
            <person name="Amedeo P."/>
            <person name="Hass B."/>
            <person name="Wortman J."/>
        </authorList>
    </citation>
    <scope>NUCLEOTIDE SEQUENCE [LARGE SCALE GENOMIC DNA]</scope>
    <source>
        <strain evidence="4">ATCC 50983 / TXsc</strain>
    </source>
</reference>
<feature type="domain" description="DOT1" evidence="2">
    <location>
        <begin position="76"/>
        <end position="127"/>
    </location>
</feature>
<dbReference type="GeneID" id="9040275"/>
<name>C5LNE9_PERM5</name>
<keyword evidence="4" id="KW-1185">Reference proteome</keyword>
<proteinExistence type="predicted"/>
<evidence type="ECO:0000256" key="1">
    <source>
        <dbReference type="SAM" id="MobiDB-lite"/>
    </source>
</evidence>
<dbReference type="SUPFAM" id="SSF53335">
    <property type="entry name" value="S-adenosyl-L-methionine-dependent methyltransferases"/>
    <property type="match status" value="1"/>
</dbReference>